<accession>A0A4R3JGB1</accession>
<comment type="caution">
    <text evidence="2">The sequence shown here is derived from an EMBL/GenBank/DDBJ whole genome shotgun (WGS) entry which is preliminary data.</text>
</comment>
<sequence length="214" mass="23609">MYARAKFVAALPRHIPVLVLALFLGACGTQGVVVQAVQAPFENRLAEQQVVDAKIKTALLERLAKIDKMLLIDVTVDVWKREVLLTGALESPSLRAKVLAAAHADARTKKIYDEIQIVSAARHQDRRDMMDKAKAGAARVGDALNDVWIETKIKGQLVAAKDVGSINYRWRSVFGVVSIIGEARTPQERRTVESIIRHVEGVRKLNAFISIASH</sequence>
<feature type="domain" description="BON" evidence="1">
    <location>
        <begin position="51"/>
        <end position="119"/>
    </location>
</feature>
<reference evidence="2 3" key="1">
    <citation type="submission" date="2019-03" db="EMBL/GenBank/DDBJ databases">
        <title>Genomic Encyclopedia of Type Strains, Phase IV (KMG-IV): sequencing the most valuable type-strain genomes for metagenomic binning, comparative biology and taxonomic classification.</title>
        <authorList>
            <person name="Goeker M."/>
        </authorList>
    </citation>
    <scope>NUCLEOTIDE SEQUENCE [LARGE SCALE GENOMIC DNA]</scope>
    <source>
        <strain evidence="2 3">DSM 101688</strain>
    </source>
</reference>
<proteinExistence type="predicted"/>
<gene>
    <name evidence="2" type="ORF">EDD55_102288</name>
</gene>
<dbReference type="RefSeq" id="WP_132938197.1">
    <property type="nucleotide sequence ID" value="NZ_CP119676.1"/>
</dbReference>
<dbReference type="EMBL" id="SLZW01000002">
    <property type="protein sequence ID" value="TCS64246.1"/>
    <property type="molecule type" value="Genomic_DNA"/>
</dbReference>
<name>A0A4R3JGB1_9PROT</name>
<dbReference type="PANTHER" id="PTHR34606:SF15">
    <property type="entry name" value="BON DOMAIN-CONTAINING PROTEIN"/>
    <property type="match status" value="1"/>
</dbReference>
<dbReference type="Pfam" id="PF04972">
    <property type="entry name" value="BON"/>
    <property type="match status" value="2"/>
</dbReference>
<evidence type="ECO:0000313" key="3">
    <source>
        <dbReference type="Proteomes" id="UP000295304"/>
    </source>
</evidence>
<dbReference type="Proteomes" id="UP000295304">
    <property type="component" value="Unassembled WGS sequence"/>
</dbReference>
<keyword evidence="3" id="KW-1185">Reference proteome</keyword>
<dbReference type="InterPro" id="IPR007055">
    <property type="entry name" value="BON_dom"/>
</dbReference>
<dbReference type="AlphaFoldDB" id="A0A4R3JGB1"/>
<feature type="domain" description="BON" evidence="1">
    <location>
        <begin position="145"/>
        <end position="213"/>
    </location>
</feature>
<dbReference type="PROSITE" id="PS51257">
    <property type="entry name" value="PROKAR_LIPOPROTEIN"/>
    <property type="match status" value="1"/>
</dbReference>
<dbReference type="PANTHER" id="PTHR34606">
    <property type="entry name" value="BON DOMAIN-CONTAINING PROTEIN"/>
    <property type="match status" value="1"/>
</dbReference>
<evidence type="ECO:0000313" key="2">
    <source>
        <dbReference type="EMBL" id="TCS64246.1"/>
    </source>
</evidence>
<organism evidence="2 3">
    <name type="scientific">Varunaivibrio sulfuroxidans</name>
    <dbReference type="NCBI Taxonomy" id="1773489"/>
    <lineage>
        <taxon>Bacteria</taxon>
        <taxon>Pseudomonadati</taxon>
        <taxon>Pseudomonadota</taxon>
        <taxon>Alphaproteobacteria</taxon>
        <taxon>Rhodospirillales</taxon>
        <taxon>Magnetovibrionaceae</taxon>
        <taxon>Varunaivibrio</taxon>
    </lineage>
</organism>
<dbReference type="InterPro" id="IPR051686">
    <property type="entry name" value="Lipoprotein_DolP"/>
</dbReference>
<evidence type="ECO:0000259" key="1">
    <source>
        <dbReference type="PROSITE" id="PS50914"/>
    </source>
</evidence>
<protein>
    <submittedName>
        <fullName evidence="2">BON domain-containing protein</fullName>
    </submittedName>
</protein>
<dbReference type="PROSITE" id="PS50914">
    <property type="entry name" value="BON"/>
    <property type="match status" value="2"/>
</dbReference>
<dbReference type="OrthoDB" id="7339555at2"/>